<dbReference type="AlphaFoldDB" id="A0AAV4TT18"/>
<dbReference type="EMBL" id="BPLQ01010063">
    <property type="protein sequence ID" value="GIY48092.1"/>
    <property type="molecule type" value="Genomic_DNA"/>
</dbReference>
<name>A0AAV4TT18_9ARAC</name>
<evidence type="ECO:0000313" key="3">
    <source>
        <dbReference type="Proteomes" id="UP001054837"/>
    </source>
</evidence>
<organism evidence="2 3">
    <name type="scientific">Caerostris darwini</name>
    <dbReference type="NCBI Taxonomy" id="1538125"/>
    <lineage>
        <taxon>Eukaryota</taxon>
        <taxon>Metazoa</taxon>
        <taxon>Ecdysozoa</taxon>
        <taxon>Arthropoda</taxon>
        <taxon>Chelicerata</taxon>
        <taxon>Arachnida</taxon>
        <taxon>Araneae</taxon>
        <taxon>Araneomorphae</taxon>
        <taxon>Entelegynae</taxon>
        <taxon>Araneoidea</taxon>
        <taxon>Araneidae</taxon>
        <taxon>Caerostris</taxon>
    </lineage>
</organism>
<dbReference type="Proteomes" id="UP001054837">
    <property type="component" value="Unassembled WGS sequence"/>
</dbReference>
<feature type="region of interest" description="Disordered" evidence="1">
    <location>
        <begin position="1"/>
        <end position="23"/>
    </location>
</feature>
<protein>
    <submittedName>
        <fullName evidence="2">Uncharacterized protein</fullName>
    </submittedName>
</protein>
<accession>A0AAV4TT18</accession>
<sequence>MRSGSHGKLPHAATTKPIARRGNAPFIKNCSQCLKSDRRGRRPEPETYFGEALVVAMVTGWASGVKGATPTLTVGLNRRHIVWRTNN</sequence>
<evidence type="ECO:0000313" key="2">
    <source>
        <dbReference type="EMBL" id="GIY48092.1"/>
    </source>
</evidence>
<reference evidence="2 3" key="1">
    <citation type="submission" date="2021-06" db="EMBL/GenBank/DDBJ databases">
        <title>Caerostris darwini draft genome.</title>
        <authorList>
            <person name="Kono N."/>
            <person name="Arakawa K."/>
        </authorList>
    </citation>
    <scope>NUCLEOTIDE SEQUENCE [LARGE SCALE GENOMIC DNA]</scope>
</reference>
<comment type="caution">
    <text evidence="2">The sequence shown here is derived from an EMBL/GenBank/DDBJ whole genome shotgun (WGS) entry which is preliminary data.</text>
</comment>
<proteinExistence type="predicted"/>
<evidence type="ECO:0000256" key="1">
    <source>
        <dbReference type="SAM" id="MobiDB-lite"/>
    </source>
</evidence>
<keyword evidence="3" id="KW-1185">Reference proteome</keyword>
<gene>
    <name evidence="2" type="ORF">CDAR_483501</name>
</gene>